<dbReference type="EMBL" id="QWVS01000005">
    <property type="protein sequence ID" value="RID88510.1"/>
    <property type="molecule type" value="Genomic_DNA"/>
</dbReference>
<dbReference type="Gene3D" id="3.90.190.10">
    <property type="entry name" value="Protein tyrosine phosphatase superfamily"/>
    <property type="match status" value="1"/>
</dbReference>
<evidence type="ECO:0000313" key="1">
    <source>
        <dbReference type="EMBL" id="RID88510.1"/>
    </source>
</evidence>
<dbReference type="RefSeq" id="WP_119115851.1">
    <property type="nucleotide sequence ID" value="NZ_QWVS01000005.1"/>
</dbReference>
<gene>
    <name evidence="1" type="ORF">D1953_03855</name>
</gene>
<dbReference type="Proteomes" id="UP000266016">
    <property type="component" value="Unassembled WGS sequence"/>
</dbReference>
<dbReference type="InterPro" id="IPR026893">
    <property type="entry name" value="Tyr/Ser_Pase_IphP-type"/>
</dbReference>
<evidence type="ECO:0000313" key="2">
    <source>
        <dbReference type="Proteomes" id="UP000266016"/>
    </source>
</evidence>
<dbReference type="AlphaFoldDB" id="A0A398BL69"/>
<reference evidence="1 2" key="1">
    <citation type="submission" date="2018-08" db="EMBL/GenBank/DDBJ databases">
        <title>Bacillus jemisoniae sp. nov., Bacillus chryseoplanitiae sp. nov., Bacillus resnikiae sp. nov., and Bacillus frankliniae sp. nov., isolated from Viking spacecraft and associated surfaces.</title>
        <authorList>
            <person name="Seuylemezian A."/>
            <person name="Vaishampayan P."/>
        </authorList>
    </citation>
    <scope>NUCLEOTIDE SEQUENCE [LARGE SCALE GENOMIC DNA]</scope>
    <source>
        <strain evidence="1 2">MA001</strain>
    </source>
</reference>
<protein>
    <submittedName>
        <fullName evidence="1">Uncharacterized protein</fullName>
    </submittedName>
</protein>
<keyword evidence="2" id="KW-1185">Reference proteome</keyword>
<dbReference type="InterPro" id="IPR029021">
    <property type="entry name" value="Prot-tyrosine_phosphatase-like"/>
</dbReference>
<organism evidence="1 2">
    <name type="scientific">Peribacillus asahii</name>
    <dbReference type="NCBI Taxonomy" id="228899"/>
    <lineage>
        <taxon>Bacteria</taxon>
        <taxon>Bacillati</taxon>
        <taxon>Bacillota</taxon>
        <taxon>Bacilli</taxon>
        <taxon>Bacillales</taxon>
        <taxon>Bacillaceae</taxon>
        <taxon>Peribacillus</taxon>
    </lineage>
</organism>
<name>A0A398BL69_9BACI</name>
<accession>A0A398BL69</accession>
<proteinExistence type="predicted"/>
<dbReference type="Pfam" id="PF13350">
    <property type="entry name" value="Y_phosphatase3"/>
    <property type="match status" value="1"/>
</dbReference>
<comment type="caution">
    <text evidence="1">The sequence shown here is derived from an EMBL/GenBank/DDBJ whole genome shotgun (WGS) entry which is preliminary data.</text>
</comment>
<dbReference type="GO" id="GO:0004721">
    <property type="term" value="F:phosphoprotein phosphatase activity"/>
    <property type="evidence" value="ECO:0007669"/>
    <property type="project" value="InterPro"/>
</dbReference>
<sequence length="39" mass="4223">MSVLVKNVPALIHYTGGKDCTGYIVAIIQLLVGVSYERT</sequence>